<dbReference type="InterPro" id="IPR040676">
    <property type="entry name" value="DUF5641"/>
</dbReference>
<evidence type="ECO:0008006" key="6">
    <source>
        <dbReference type="Google" id="ProtNLM"/>
    </source>
</evidence>
<feature type="domain" description="CCHC-type" evidence="2">
    <location>
        <begin position="396"/>
        <end position="409"/>
    </location>
</feature>
<dbReference type="Pfam" id="PF17921">
    <property type="entry name" value="Integrase_H2C2"/>
    <property type="match status" value="1"/>
</dbReference>
<dbReference type="InterPro" id="IPR001584">
    <property type="entry name" value="Integrase_cat-core"/>
</dbReference>
<dbReference type="InterPro" id="IPR036397">
    <property type="entry name" value="RNaseH_sf"/>
</dbReference>
<dbReference type="Pfam" id="PF03564">
    <property type="entry name" value="DUF1759"/>
    <property type="match status" value="1"/>
</dbReference>
<evidence type="ECO:0000313" key="5">
    <source>
        <dbReference type="Proteomes" id="UP000069940"/>
    </source>
</evidence>
<evidence type="ECO:0000259" key="2">
    <source>
        <dbReference type="PROSITE" id="PS50158"/>
    </source>
</evidence>
<reference evidence="5" key="1">
    <citation type="journal article" date="2015" name="Proc. Natl. Acad. Sci. U.S.A.">
        <title>Genome sequence of the Asian Tiger mosquito, Aedes albopictus, reveals insights into its biology, genetics, and evolution.</title>
        <authorList>
            <person name="Chen X.G."/>
            <person name="Jiang X."/>
            <person name="Gu J."/>
            <person name="Xu M."/>
            <person name="Wu Y."/>
            <person name="Deng Y."/>
            <person name="Zhang C."/>
            <person name="Bonizzoni M."/>
            <person name="Dermauw W."/>
            <person name="Vontas J."/>
            <person name="Armbruster P."/>
            <person name="Huang X."/>
            <person name="Yang Y."/>
            <person name="Zhang H."/>
            <person name="He W."/>
            <person name="Peng H."/>
            <person name="Liu Y."/>
            <person name="Wu K."/>
            <person name="Chen J."/>
            <person name="Lirakis M."/>
            <person name="Topalis P."/>
            <person name="Van Leeuwen T."/>
            <person name="Hall A.B."/>
            <person name="Jiang X."/>
            <person name="Thorpe C."/>
            <person name="Mueller R.L."/>
            <person name="Sun C."/>
            <person name="Waterhouse R.M."/>
            <person name="Yan G."/>
            <person name="Tu Z.J."/>
            <person name="Fang X."/>
            <person name="James A.A."/>
        </authorList>
    </citation>
    <scope>NUCLEOTIDE SEQUENCE [LARGE SCALE GENOMIC DNA]</scope>
    <source>
        <strain evidence="5">Foshan</strain>
    </source>
</reference>
<dbReference type="SUPFAM" id="SSF53098">
    <property type="entry name" value="Ribonuclease H-like"/>
    <property type="match status" value="1"/>
</dbReference>
<dbReference type="InterPro" id="IPR005312">
    <property type="entry name" value="DUF1759"/>
</dbReference>
<keyword evidence="1" id="KW-0479">Metal-binding</keyword>
<dbReference type="Gene3D" id="3.30.420.10">
    <property type="entry name" value="Ribonuclease H-like superfamily/Ribonuclease H"/>
    <property type="match status" value="1"/>
</dbReference>
<dbReference type="Proteomes" id="UP000069940">
    <property type="component" value="Unassembled WGS sequence"/>
</dbReference>
<accession>A0ABM1XJU4</accession>
<dbReference type="InterPro" id="IPR008042">
    <property type="entry name" value="Retrotrans_Pao"/>
</dbReference>
<proteinExistence type="predicted"/>
<dbReference type="PROSITE" id="PS50994">
    <property type="entry name" value="INTEGRASE"/>
    <property type="match status" value="1"/>
</dbReference>
<dbReference type="InterPro" id="IPR001878">
    <property type="entry name" value="Znf_CCHC"/>
</dbReference>
<dbReference type="EnsemblMetazoa" id="AALFPA23_000289.R37969">
    <property type="protein sequence ID" value="AALFPA23_000289.P37969"/>
    <property type="gene ID" value="AALFPA23_000289"/>
</dbReference>
<dbReference type="CDD" id="cd01644">
    <property type="entry name" value="RT_pepA17"/>
    <property type="match status" value="1"/>
</dbReference>
<organism evidence="4 5">
    <name type="scientific">Aedes albopictus</name>
    <name type="common">Asian tiger mosquito</name>
    <name type="synonym">Stegomyia albopicta</name>
    <dbReference type="NCBI Taxonomy" id="7160"/>
    <lineage>
        <taxon>Eukaryota</taxon>
        <taxon>Metazoa</taxon>
        <taxon>Ecdysozoa</taxon>
        <taxon>Arthropoda</taxon>
        <taxon>Hexapoda</taxon>
        <taxon>Insecta</taxon>
        <taxon>Pterygota</taxon>
        <taxon>Neoptera</taxon>
        <taxon>Endopterygota</taxon>
        <taxon>Diptera</taxon>
        <taxon>Nematocera</taxon>
        <taxon>Culicoidea</taxon>
        <taxon>Culicidae</taxon>
        <taxon>Culicinae</taxon>
        <taxon>Aedini</taxon>
        <taxon>Aedes</taxon>
        <taxon>Stegomyia</taxon>
    </lineage>
</organism>
<dbReference type="PANTHER" id="PTHR47331:SF1">
    <property type="entry name" value="GAG-LIKE PROTEIN"/>
    <property type="match status" value="1"/>
</dbReference>
<dbReference type="GeneID" id="134289976"/>
<dbReference type="InterPro" id="IPR041588">
    <property type="entry name" value="Integrase_H2C2"/>
</dbReference>
<dbReference type="Pfam" id="PF05380">
    <property type="entry name" value="Peptidase_A17"/>
    <property type="match status" value="1"/>
</dbReference>
<protein>
    <recommendedName>
        <fullName evidence="6">Endonuclease</fullName>
    </recommendedName>
</protein>
<dbReference type="PANTHER" id="PTHR47331">
    <property type="entry name" value="PHD-TYPE DOMAIN-CONTAINING PROTEIN"/>
    <property type="match status" value="1"/>
</dbReference>
<keyword evidence="1" id="KW-0863">Zinc-finger</keyword>
<dbReference type="InterPro" id="IPR043502">
    <property type="entry name" value="DNA/RNA_pol_sf"/>
</dbReference>
<evidence type="ECO:0000259" key="3">
    <source>
        <dbReference type="PROSITE" id="PS50994"/>
    </source>
</evidence>
<feature type="domain" description="Integrase catalytic" evidence="3">
    <location>
        <begin position="1394"/>
        <end position="1588"/>
    </location>
</feature>
<dbReference type="PROSITE" id="PS50158">
    <property type="entry name" value="ZF_CCHC"/>
    <property type="match status" value="1"/>
</dbReference>
<dbReference type="InterPro" id="IPR012337">
    <property type="entry name" value="RNaseH-like_sf"/>
</dbReference>
<dbReference type="SUPFAM" id="SSF56672">
    <property type="entry name" value="DNA/RNA polymerases"/>
    <property type="match status" value="1"/>
</dbReference>
<name>A0ABM1XJU4_AEDAL</name>
<dbReference type="Pfam" id="PF18701">
    <property type="entry name" value="DUF5641"/>
    <property type="match status" value="1"/>
</dbReference>
<keyword evidence="5" id="KW-1185">Reference proteome</keyword>
<dbReference type="CDD" id="cd00303">
    <property type="entry name" value="retropepsin_like"/>
    <property type="match status" value="1"/>
</dbReference>
<evidence type="ECO:0000313" key="4">
    <source>
        <dbReference type="EnsemblMetazoa" id="AALFPA23_000289.P37969"/>
    </source>
</evidence>
<sequence length="1711" mass="193672">MTSTPVKDPENKLEIYSTPVGGRQQLKKKMAEELQAIVLQRGAVKGKITRIRNVLFRCEQDNTIPDEFLLRTQLKTIDAAYDEFNQFQNRIYALSPASAEEQEQKYVEFEELHNDVRTRVCRLLSGVKQEAIQQPQEGMQVAQVPQPVRVQATPSLHTPLPTFDGKPENWFKFKAIFLDVMSKHAGESDATKLYHLYKCLVGEASGTIDQQTINDGNFAAAMDHLTARYEDKRKIVDIHISGILNLKAMTSESGKQLRDLADECKRHVDALNFYEFEMDGLSDIMVVSILASKLDLETRKLWESSIDHGDIPEYADMIKFLTTRSQVLERIEPASKPKKSTNATTKTPPLKISSLAASVEYRCNFCEQGHLNHQCSDYLKLNPKERYEKAKQAGVCYNCLRKGHVTARCSSKKSCKACNKRHHSTLHMNTTPTDVVEQTTVAVPAASNEDSTKPTTTNKISASCTLYQQNTLLCTALVNIFDDSGKAQPCRVLLDCGSQVNLLTEKLASLLRVKRRSVNVDVTGVDGSTTKVSALVHVDVQARDKKYTNNIECLVINRITGIIPAKNVDISTWPIPSGLNLADPEFHRPQRVDMLIGVGHFFGLLNSGKVKLAESLPFLQETVFGWVVGGIADATSWKYEVTHCNVAVREADLNDLVERFWESEAVPTASSLSSEEAACEQFYDQTYSRLPNGRYIVKLPFRDNVSQLGDSKQHALLRFSYLEKKLAKNAELKEAYCAFMEEYRQLGHCREVDPNEEEAGGFYLPHHAILKPSSSTTKLRTVFDASAQSSSGLSLNDTLMIGPTIQDSLIDIALRFRTHAFVFTADISKMYRMILVHTDHTKYQRVFWRADPAEPLKTLELLTVTYGTASAPYLATRTLKQLARDEGHDHPRGAEILENDFYIDDALSGADTLEELMLARTELEELLMKGGFELHKWCSNSAEFLDTVPEERREKRMSYELDGVNDLIKTLGILWSPTSDQLMFRIAPTDRTHPVSKRYILSEIARSFDPLGLQAPVCVTAKLIMRQLWMKKVSWDEELSKEVAENWNKFRDGLRALMDLQIERRVIAPERVALELHAFSDASQDAYGTCVYVRSIMADNTVEVHLLISKSHLAPKATIPRLELCGFRLMLRLVVKYVRTNANPADLVSRGLYPEALIGNRFWWHGPDFIQQSAYEEDPMEEIAELPEVKVAAVVATDDNELEYNRVIAKFSSFRKLQRVIAYVIRFANKTRKRFTEGDCGPYPTVAELRSSLLAIVYMAQQQRLQADIQEVQKKQGTTEKYVGRLRSLNPWIDSRGILRVNGRIKHANVSYEQRCPAVLPANHHVTDILIQAIHQENLHVGPNGTLSVLRQRYWVLNGRSVIRKQIRKCVRCFRVAPPETKLFMGDLPRCRVTQALPFERTGVDFARPIFVRKGNPRKPVYCKAYVALFVCMVTKCVHIELVSNLTTDAFIAALHRFVARRGIPVHMYSDNATNFAGSSSELHELYSLLHQQLTNDAIQGFCLPKEISWHFIPPRSPHVGGLWEAGVKSAKYLIKRTAGDTKLTEEEWSTLLTQIEGILNSRPLVPQTADPDDYSVITPGHLLIGRPITAIPEPAYDQIKHGTLSRWQHIQKMRADFWKRWSVIYLSELQERRKWSKQHTVIRVGVLVLLKEDNVPPLQWRLGRIVDTHPGQDAVTRVVTVKTTSGVFKRSTAKVAVLPLDDDEDKTEAD</sequence>
<reference evidence="4" key="2">
    <citation type="submission" date="2025-05" db="UniProtKB">
        <authorList>
            <consortium name="EnsemblMetazoa"/>
        </authorList>
    </citation>
    <scope>IDENTIFICATION</scope>
    <source>
        <strain evidence="4">Foshan</strain>
    </source>
</reference>
<dbReference type="RefSeq" id="XP_062712846.1">
    <property type="nucleotide sequence ID" value="XM_062856862.1"/>
</dbReference>
<evidence type="ECO:0000256" key="1">
    <source>
        <dbReference type="PROSITE-ProRule" id="PRU00047"/>
    </source>
</evidence>
<keyword evidence="1" id="KW-0862">Zinc</keyword>